<dbReference type="Pfam" id="PF00565">
    <property type="entry name" value="SNase"/>
    <property type="match status" value="1"/>
</dbReference>
<evidence type="ECO:0000313" key="7">
    <source>
        <dbReference type="Proteomes" id="UP000286246"/>
    </source>
</evidence>
<keyword evidence="1" id="KW-0540">Nuclease</keyword>
<dbReference type="Gene3D" id="2.40.50.90">
    <property type="match status" value="1"/>
</dbReference>
<comment type="caution">
    <text evidence="6">The sequence shown here is derived from an EMBL/GenBank/DDBJ whole genome shotgun (WGS) entry which is preliminary data.</text>
</comment>
<dbReference type="PANTHER" id="PTHR12302:SF3">
    <property type="entry name" value="SERINE_THREONINE-PROTEIN KINASE 31"/>
    <property type="match status" value="1"/>
</dbReference>
<dbReference type="InterPro" id="IPR002071">
    <property type="entry name" value="Thermonucl_AS"/>
</dbReference>
<dbReference type="PROSITE" id="PS50830">
    <property type="entry name" value="TNASE_3"/>
    <property type="match status" value="1"/>
</dbReference>
<sequence>MFYPLFAEKVFYYLCPNVIFMLKRFNFLVSATIICFLFLGFSYKGEERYVKVRRVIDGDTFVIENGSKKGERVRLIGIDAPETRRTARKEVGYYGVEAKEYLKTMLTGKNVKLVFDVGKKDRYGRLLAYVYLREKFVNAELVEQGYAVTYTLTPNVQYADFFVKLERQARQAKRGLWK</sequence>
<keyword evidence="4" id="KW-0472">Membrane</keyword>
<dbReference type="AlphaFoldDB" id="A0A420ADH5"/>
<keyword evidence="7" id="KW-1185">Reference proteome</keyword>
<evidence type="ECO:0000259" key="5">
    <source>
        <dbReference type="PROSITE" id="PS50830"/>
    </source>
</evidence>
<name>A0A420ADH5_SPHD1</name>
<dbReference type="Proteomes" id="UP000286246">
    <property type="component" value="Unassembled WGS sequence"/>
</dbReference>
<reference evidence="6 7" key="1">
    <citation type="submission" date="2018-09" db="EMBL/GenBank/DDBJ databases">
        <title>Genomic Encyclopedia of Type Strains, Phase III (KMG-III): the genomes of soil and plant-associated and newly described type strains.</title>
        <authorList>
            <person name="Whitman W."/>
        </authorList>
    </citation>
    <scope>NUCLEOTIDE SEQUENCE [LARGE SCALE GENOMIC DNA]</scope>
    <source>
        <strain evidence="6 7">CECT 7938</strain>
    </source>
</reference>
<dbReference type="InterPro" id="IPR016071">
    <property type="entry name" value="Staphylococal_nuclease_OB-fold"/>
</dbReference>
<protein>
    <submittedName>
        <fullName evidence="6">Micrococcal nuclease</fullName>
    </submittedName>
</protein>
<feature type="domain" description="TNase-like" evidence="5">
    <location>
        <begin position="46"/>
        <end position="178"/>
    </location>
</feature>
<dbReference type="PANTHER" id="PTHR12302">
    <property type="entry name" value="EBNA2 BINDING PROTEIN P100"/>
    <property type="match status" value="1"/>
</dbReference>
<dbReference type="SMART" id="SM00318">
    <property type="entry name" value="SNc"/>
    <property type="match status" value="1"/>
</dbReference>
<evidence type="ECO:0000256" key="2">
    <source>
        <dbReference type="ARBA" id="ARBA00022759"/>
    </source>
</evidence>
<dbReference type="SUPFAM" id="SSF50199">
    <property type="entry name" value="Staphylococcal nuclease"/>
    <property type="match status" value="1"/>
</dbReference>
<proteinExistence type="predicted"/>
<organism evidence="6 7">
    <name type="scientific">Sphingobacterium detergens</name>
    <dbReference type="NCBI Taxonomy" id="1145106"/>
    <lineage>
        <taxon>Bacteria</taxon>
        <taxon>Pseudomonadati</taxon>
        <taxon>Bacteroidota</taxon>
        <taxon>Sphingobacteriia</taxon>
        <taxon>Sphingobacteriales</taxon>
        <taxon>Sphingobacteriaceae</taxon>
        <taxon>Sphingobacterium</taxon>
    </lineage>
</organism>
<dbReference type="GO" id="GO:0016787">
    <property type="term" value="F:hydrolase activity"/>
    <property type="evidence" value="ECO:0007669"/>
    <property type="project" value="UniProtKB-KW"/>
</dbReference>
<evidence type="ECO:0000313" key="6">
    <source>
        <dbReference type="EMBL" id="RKE42475.1"/>
    </source>
</evidence>
<dbReference type="EMBL" id="RAPY01000008">
    <property type="protein sequence ID" value="RKE42475.1"/>
    <property type="molecule type" value="Genomic_DNA"/>
</dbReference>
<keyword evidence="4" id="KW-1133">Transmembrane helix</keyword>
<keyword evidence="4" id="KW-0812">Transmembrane</keyword>
<dbReference type="GO" id="GO:0003676">
    <property type="term" value="F:nucleic acid binding"/>
    <property type="evidence" value="ECO:0007669"/>
    <property type="project" value="InterPro"/>
</dbReference>
<accession>A0A420ADH5</accession>
<evidence type="ECO:0000256" key="4">
    <source>
        <dbReference type="SAM" id="Phobius"/>
    </source>
</evidence>
<keyword evidence="2" id="KW-0255">Endonuclease</keyword>
<feature type="transmembrane region" description="Helical" evidence="4">
    <location>
        <begin position="25"/>
        <end position="43"/>
    </location>
</feature>
<dbReference type="InterPro" id="IPR035437">
    <property type="entry name" value="SNase_OB-fold_sf"/>
</dbReference>
<dbReference type="PROSITE" id="PS01284">
    <property type="entry name" value="TNASE_2"/>
    <property type="match status" value="1"/>
</dbReference>
<gene>
    <name evidence="6" type="ORF">DFQ12_5385</name>
</gene>
<keyword evidence="3" id="KW-0378">Hydrolase</keyword>
<evidence type="ECO:0000256" key="1">
    <source>
        <dbReference type="ARBA" id="ARBA00022722"/>
    </source>
</evidence>
<evidence type="ECO:0000256" key="3">
    <source>
        <dbReference type="ARBA" id="ARBA00022801"/>
    </source>
</evidence>
<dbReference type="GO" id="GO:0004519">
    <property type="term" value="F:endonuclease activity"/>
    <property type="evidence" value="ECO:0007669"/>
    <property type="project" value="UniProtKB-KW"/>
</dbReference>